<name>A0ABQ3H2D6_9NEIS</name>
<dbReference type="Proteomes" id="UP000604737">
    <property type="component" value="Unassembled WGS sequence"/>
</dbReference>
<sequence>MSFSLNRLLRLGRVPALIALVLQLALPFVHARAMASGAVTVALCAPGGEIRQVVIGGKDQPVKSATACPVCAIMAAQALPPPVPTFTLPLVALISVTPQLVATLWPAPARRVWAHAPRAPPSLL</sequence>
<evidence type="ECO:0000313" key="1">
    <source>
        <dbReference type="EMBL" id="GHD66795.1"/>
    </source>
</evidence>
<keyword evidence="2" id="KW-1185">Reference proteome</keyword>
<reference evidence="2" key="1">
    <citation type="journal article" date="2019" name="Int. J. Syst. Evol. Microbiol.">
        <title>The Global Catalogue of Microorganisms (GCM) 10K type strain sequencing project: providing services to taxonomists for standard genome sequencing and annotation.</title>
        <authorList>
            <consortium name="The Broad Institute Genomics Platform"/>
            <consortium name="The Broad Institute Genome Sequencing Center for Infectious Disease"/>
            <person name="Wu L."/>
            <person name="Ma J."/>
        </authorList>
    </citation>
    <scope>NUCLEOTIDE SEQUENCE [LARGE SCALE GENOMIC DNA]</scope>
    <source>
        <strain evidence="2">KCTC 23701</strain>
    </source>
</reference>
<organism evidence="1 2">
    <name type="scientific">Jeongeupia chitinilytica</name>
    <dbReference type="NCBI Taxonomy" id="1041641"/>
    <lineage>
        <taxon>Bacteria</taxon>
        <taxon>Pseudomonadati</taxon>
        <taxon>Pseudomonadota</taxon>
        <taxon>Betaproteobacteria</taxon>
        <taxon>Neisseriales</taxon>
        <taxon>Chitinibacteraceae</taxon>
        <taxon>Jeongeupia</taxon>
    </lineage>
</organism>
<dbReference type="Pfam" id="PF11162">
    <property type="entry name" value="DUF2946"/>
    <property type="match status" value="1"/>
</dbReference>
<dbReference type="RefSeq" id="WP_189461673.1">
    <property type="nucleotide sequence ID" value="NZ_BMYO01000008.1"/>
</dbReference>
<evidence type="ECO:0000313" key="2">
    <source>
        <dbReference type="Proteomes" id="UP000604737"/>
    </source>
</evidence>
<dbReference type="InterPro" id="IPR021333">
    <property type="entry name" value="DUF2946"/>
</dbReference>
<protein>
    <recommendedName>
        <fullName evidence="3">DUF2946 domain-containing protein</fullName>
    </recommendedName>
</protein>
<accession>A0ABQ3H2D6</accession>
<proteinExistence type="predicted"/>
<dbReference type="EMBL" id="BMYO01000008">
    <property type="protein sequence ID" value="GHD66795.1"/>
    <property type="molecule type" value="Genomic_DNA"/>
</dbReference>
<comment type="caution">
    <text evidence="1">The sequence shown here is derived from an EMBL/GenBank/DDBJ whole genome shotgun (WGS) entry which is preliminary data.</text>
</comment>
<evidence type="ECO:0008006" key="3">
    <source>
        <dbReference type="Google" id="ProtNLM"/>
    </source>
</evidence>
<gene>
    <name evidence="1" type="ORF">GCM10007350_29550</name>
</gene>